<evidence type="ECO:0000259" key="2">
    <source>
        <dbReference type="Pfam" id="PF13643"/>
    </source>
</evidence>
<proteinExistence type="predicted"/>
<keyword evidence="1" id="KW-0812">Transmembrane</keyword>
<name>A0A975U9W4_9VIBR</name>
<dbReference type="InterPro" id="IPR025285">
    <property type="entry name" value="DUF4145"/>
</dbReference>
<dbReference type="EMBL" id="CP076643">
    <property type="protein sequence ID" value="QXO17006.1"/>
    <property type="molecule type" value="Genomic_DNA"/>
</dbReference>
<evidence type="ECO:0000313" key="4">
    <source>
        <dbReference type="Proteomes" id="UP000694232"/>
    </source>
</evidence>
<gene>
    <name evidence="3" type="ORF">KNV97_16330</name>
</gene>
<dbReference type="Proteomes" id="UP000694232">
    <property type="component" value="Chromosome 1"/>
</dbReference>
<protein>
    <submittedName>
        <fullName evidence="3">DUF4145 domain-containing protein</fullName>
    </submittedName>
</protein>
<dbReference type="KEGG" id="vos:KNV97_16330"/>
<evidence type="ECO:0000256" key="1">
    <source>
        <dbReference type="SAM" id="Phobius"/>
    </source>
</evidence>
<feature type="domain" description="DUF4145" evidence="2">
    <location>
        <begin position="90"/>
        <end position="163"/>
    </location>
</feature>
<accession>A0A975U9W4</accession>
<dbReference type="RefSeq" id="WP_218562349.1">
    <property type="nucleotide sequence ID" value="NZ_CP076643.1"/>
</dbReference>
<dbReference type="Pfam" id="PF13643">
    <property type="entry name" value="DUF4145"/>
    <property type="match status" value="1"/>
</dbReference>
<evidence type="ECO:0000313" key="3">
    <source>
        <dbReference type="EMBL" id="QXO17006.1"/>
    </source>
</evidence>
<keyword evidence="1" id="KW-1133">Transmembrane helix</keyword>
<sequence length="188" mass="20286">MKILAVLISILFVVLAILHVFVDSITIDAIAIVLLVLASLPWLFPYLKSLEFPGGVKIELKDVKEAVAKVSQGDEAAPSESDEYDFLQIIAAHDPNLALVAVRIEIEKAVRNAIGDGERKPMPLSRGIQKLTESGVLSHSVANGLRDFIQLGNQAAHGVEVEAQAVKYIIDNAGKILNPFKEQLANAA</sequence>
<organism evidence="3 4">
    <name type="scientific">Vibrio ostreae</name>
    <dbReference type="NCBI Taxonomy" id="2841925"/>
    <lineage>
        <taxon>Bacteria</taxon>
        <taxon>Pseudomonadati</taxon>
        <taxon>Pseudomonadota</taxon>
        <taxon>Gammaproteobacteria</taxon>
        <taxon>Vibrionales</taxon>
        <taxon>Vibrionaceae</taxon>
        <taxon>Vibrio</taxon>
    </lineage>
</organism>
<reference evidence="3" key="1">
    <citation type="submission" date="2021-06" db="EMBL/GenBank/DDBJ databases">
        <title>Vibrio nov. sp., novel gut bacterium isolated from Yellow Sea oyster.</title>
        <authorList>
            <person name="Muhammad N."/>
            <person name="Nguyen T.H."/>
            <person name="Lee Y.-J."/>
            <person name="Ko J."/>
            <person name="Kim S.-G."/>
        </authorList>
    </citation>
    <scope>NUCLEOTIDE SEQUENCE</scope>
    <source>
        <strain evidence="3">OG9-811</strain>
    </source>
</reference>
<keyword evidence="4" id="KW-1185">Reference proteome</keyword>
<feature type="transmembrane region" description="Helical" evidence="1">
    <location>
        <begin position="26"/>
        <end position="47"/>
    </location>
</feature>
<dbReference type="AlphaFoldDB" id="A0A975U9W4"/>
<keyword evidence="1" id="KW-0472">Membrane</keyword>